<dbReference type="InterPro" id="IPR035965">
    <property type="entry name" value="PAS-like_dom_sf"/>
</dbReference>
<dbReference type="AlphaFoldDB" id="A0A1X0YCN4"/>
<protein>
    <recommendedName>
        <fullName evidence="3">PAS domain-containing protein</fullName>
    </recommendedName>
</protein>
<gene>
    <name evidence="1" type="ORF">B5V00_02525</name>
</gene>
<accession>A0A1X0YCN4</accession>
<dbReference type="EMBL" id="NAAD01000002">
    <property type="protein sequence ID" value="ORJ62945.1"/>
    <property type="molecule type" value="Genomic_DNA"/>
</dbReference>
<dbReference type="Proteomes" id="UP000193136">
    <property type="component" value="Unassembled WGS sequence"/>
</dbReference>
<proteinExistence type="predicted"/>
<dbReference type="Gene3D" id="3.30.450.20">
    <property type="entry name" value="PAS domain"/>
    <property type="match status" value="1"/>
</dbReference>
<keyword evidence="2" id="KW-1185">Reference proteome</keyword>
<reference evidence="1 2" key="1">
    <citation type="submission" date="2017-03" db="EMBL/GenBank/DDBJ databases">
        <title>Genome sequence of Geothermobacter sp. EPR-M, Deep-Sea Iron Reducer.</title>
        <authorList>
            <person name="Tully B."/>
            <person name="Savalia P."/>
            <person name="Abuyen K."/>
            <person name="Baughan C."/>
            <person name="Romero E."/>
            <person name="Ronkowski C."/>
            <person name="Torres B."/>
            <person name="Tremblay J."/>
            <person name="Trujillo A."/>
            <person name="Tyler M."/>
            <person name="Perez-Rodriguez I."/>
            <person name="Amend J."/>
        </authorList>
    </citation>
    <scope>NUCLEOTIDE SEQUENCE [LARGE SCALE GENOMIC DNA]</scope>
    <source>
        <strain evidence="1 2">EPR-M</strain>
    </source>
</reference>
<evidence type="ECO:0000313" key="2">
    <source>
        <dbReference type="Proteomes" id="UP000193136"/>
    </source>
</evidence>
<sequence length="194" mass="22017">MKLYEGQQPLLRAMVDANPAMMLVVDEKVRVLAANHAAQAVITPDENAVVRRRPGEILHCVSHDSHPRGCGHAEHCRTCVIREAVHKVSDGEILSRSRAMLKFERDGVVIGFYALVTAVPFEHGGRKLVLLTIEDINELANLWSILPVCAVCKKVRNDQQDWSEMEQYLKTHHDMRFTHGYCPECQEKIIKKQL</sequence>
<dbReference type="SUPFAM" id="SSF55785">
    <property type="entry name" value="PYP-like sensor domain (PAS domain)"/>
    <property type="match status" value="1"/>
</dbReference>
<dbReference type="RefSeq" id="WP_085009185.1">
    <property type="nucleotide sequence ID" value="NZ_NAAD01000002.1"/>
</dbReference>
<comment type="caution">
    <text evidence="1">The sequence shown here is derived from an EMBL/GenBank/DDBJ whole genome shotgun (WGS) entry which is preliminary data.</text>
</comment>
<dbReference type="STRING" id="1969733.B5V00_02525"/>
<dbReference type="OrthoDB" id="9792686at2"/>
<name>A0A1X0YCN4_9BACT</name>
<evidence type="ECO:0000313" key="1">
    <source>
        <dbReference type="EMBL" id="ORJ62945.1"/>
    </source>
</evidence>
<evidence type="ECO:0008006" key="3">
    <source>
        <dbReference type="Google" id="ProtNLM"/>
    </source>
</evidence>
<organism evidence="1 2">
    <name type="scientific">Geothermobacter hydrogeniphilus</name>
    <dbReference type="NCBI Taxonomy" id="1969733"/>
    <lineage>
        <taxon>Bacteria</taxon>
        <taxon>Pseudomonadati</taxon>
        <taxon>Thermodesulfobacteriota</taxon>
        <taxon>Desulfuromonadia</taxon>
        <taxon>Desulfuromonadales</taxon>
        <taxon>Geothermobacteraceae</taxon>
        <taxon>Geothermobacter</taxon>
    </lineage>
</organism>